<evidence type="ECO:0000313" key="4">
    <source>
        <dbReference type="Proteomes" id="UP001064782"/>
    </source>
</evidence>
<dbReference type="EMBL" id="BRZI01000027">
    <property type="protein sequence ID" value="GLD31586.1"/>
    <property type="molecule type" value="Genomic_DNA"/>
</dbReference>
<dbReference type="EMBL" id="BRXE01000024">
    <property type="protein sequence ID" value="GLB83338.1"/>
    <property type="molecule type" value="Genomic_DNA"/>
</dbReference>
<dbReference type="Gene3D" id="3.30.200.20">
    <property type="entry name" value="Phosphorylase Kinase, domain 1"/>
    <property type="match status" value="1"/>
</dbReference>
<dbReference type="InterPro" id="IPR002575">
    <property type="entry name" value="Aminoglycoside_PTrfase"/>
</dbReference>
<feature type="domain" description="Aminoglycoside phosphotransferase" evidence="1">
    <location>
        <begin position="52"/>
        <end position="259"/>
    </location>
</feature>
<name>A0A9P3Q8K5_9MYCO</name>
<dbReference type="InterPro" id="IPR041726">
    <property type="entry name" value="ACAD10_11_N"/>
</dbReference>
<proteinExistence type="predicted"/>
<evidence type="ECO:0000313" key="3">
    <source>
        <dbReference type="EMBL" id="GLD31586.1"/>
    </source>
</evidence>
<keyword evidence="4" id="KW-1185">Reference proteome</keyword>
<comment type="caution">
    <text evidence="3">The sequence shown here is derived from an EMBL/GenBank/DDBJ whole genome shotgun (WGS) entry which is preliminary data.</text>
</comment>
<dbReference type="PANTHER" id="PTHR21310">
    <property type="entry name" value="AMINOGLYCOSIDE PHOSPHOTRANSFERASE-RELATED-RELATED"/>
    <property type="match status" value="1"/>
</dbReference>
<evidence type="ECO:0000259" key="1">
    <source>
        <dbReference type="Pfam" id="PF01636"/>
    </source>
</evidence>
<dbReference type="CDD" id="cd05154">
    <property type="entry name" value="ACAD10_11_N-like"/>
    <property type="match status" value="1"/>
</dbReference>
<protein>
    <submittedName>
        <fullName evidence="3">Aminoglycoside phosphotransferase</fullName>
    </submittedName>
</protein>
<dbReference type="PANTHER" id="PTHR21310:SF40">
    <property type="entry name" value="AMINOGLYCOSIDE PHOSPHOTRANSFERASE DOMAIN-CONTAINING PROTEIN-RELATED"/>
    <property type="match status" value="1"/>
</dbReference>
<dbReference type="Proteomes" id="UP001165663">
    <property type="component" value="Unassembled WGS sequence"/>
</dbReference>
<evidence type="ECO:0000313" key="2">
    <source>
        <dbReference type="EMBL" id="GLB83338.1"/>
    </source>
</evidence>
<dbReference type="Proteomes" id="UP001064782">
    <property type="component" value="Unassembled WGS sequence"/>
</dbReference>
<dbReference type="GeneID" id="83628127"/>
<dbReference type="RefSeq" id="WP_238305056.1">
    <property type="nucleotide sequence ID" value="NZ_BRXE01000024.1"/>
</dbReference>
<dbReference type="AlphaFoldDB" id="A0A9P3Q8K5"/>
<accession>A0A9P3Q8K5</accession>
<dbReference type="InterPro" id="IPR051678">
    <property type="entry name" value="AGP_Transferase"/>
</dbReference>
<dbReference type="InterPro" id="IPR011009">
    <property type="entry name" value="Kinase-like_dom_sf"/>
</dbReference>
<dbReference type="SUPFAM" id="SSF56112">
    <property type="entry name" value="Protein kinase-like (PK-like)"/>
    <property type="match status" value="1"/>
</dbReference>
<reference evidence="3" key="1">
    <citation type="submission" date="2022-08" db="EMBL/GenBank/DDBJ databases">
        <title>Mycobacterium kiyosense sp. nov., scotochromogenic slow-glowing species isolated from respiratory specimens.</title>
        <authorList>
            <person name="Fukano H."/>
            <person name="Kazumi Y."/>
            <person name="Sakagami N."/>
            <person name="Ato M."/>
            <person name="Mitarai S."/>
            <person name="Hoshino Y."/>
        </authorList>
    </citation>
    <scope>NUCLEOTIDE SEQUENCE</scope>
    <source>
        <strain evidence="3">1413</strain>
        <strain evidence="2">SRL2020-028</strain>
    </source>
</reference>
<gene>
    <name evidence="3" type="ORF">Mkiyose1413_34690</name>
    <name evidence="2" type="ORF">SRL2020028_25940</name>
</gene>
<dbReference type="Gene3D" id="3.90.1200.10">
    <property type="match status" value="1"/>
</dbReference>
<organism evidence="3 4">
    <name type="scientific">Mycobacterium kiyosense</name>
    <dbReference type="NCBI Taxonomy" id="2871094"/>
    <lineage>
        <taxon>Bacteria</taxon>
        <taxon>Bacillati</taxon>
        <taxon>Actinomycetota</taxon>
        <taxon>Actinomycetes</taxon>
        <taxon>Mycobacteriales</taxon>
        <taxon>Mycobacteriaceae</taxon>
        <taxon>Mycobacterium</taxon>
    </lineage>
</organism>
<dbReference type="Pfam" id="PF01636">
    <property type="entry name" value="APH"/>
    <property type="match status" value="1"/>
</dbReference>
<sequence>MTSGTDVTERLTGWLRTRLPDARQVRVEGLDRVDFGHSAEMMLLTIAADDTRIAAVLRLRPKPPALLEPYDLARQFDILRALEGTDVRAPRALWLEDSGEVLGRPFLVMEHLGGDVYEMETPAGDDATVVRMCQSLAEQLAAIHAVDLDQTGLVTLDDGRNHLDRELDRWAGEMHRVQRGELPALQRLLAVLRERRPEPCPRVCLVHGDAKPGNFAFTGGEVSAVFDWEMTTVGDPRTDIGWLEMLWAQPVGITSHPAALPIDELLAHYQRLSGITLENRSWYRAFNAYKMAVICLIGAMLIEDGHSDDQKLVLASYGTALLTKAGLAELGIDEPLQDGPVLPRDERIQQLLAGS</sequence>